<dbReference type="PATRIC" id="fig|1173020.3.peg.7065"/>
<proteinExistence type="predicted"/>
<dbReference type="InterPro" id="IPR038721">
    <property type="entry name" value="IS701-like_DDE_dom"/>
</dbReference>
<evidence type="ECO:0000313" key="3">
    <source>
        <dbReference type="EMBL" id="AFY96994.1"/>
    </source>
</evidence>
<dbReference type="eggNOG" id="COG3385">
    <property type="taxonomic scope" value="Bacteria"/>
</dbReference>
<evidence type="ECO:0000313" key="4">
    <source>
        <dbReference type="Proteomes" id="UP000010366"/>
    </source>
</evidence>
<reference evidence="3 4" key="1">
    <citation type="submission" date="2012-05" db="EMBL/GenBank/DDBJ databases">
        <title>Noncontiguous Finished plasmid 1 of genome of Chamaesiphon sp. PCC 6605.</title>
        <authorList>
            <consortium name="US DOE Joint Genome Institute"/>
            <person name="Gugger M."/>
            <person name="Coursin T."/>
            <person name="Rippka R."/>
            <person name="Tandeau De Marsac N."/>
            <person name="Huntemann M."/>
            <person name="Wei C.-L."/>
            <person name="Han J."/>
            <person name="Detter J.C."/>
            <person name="Han C."/>
            <person name="Tapia R."/>
            <person name="Chen A."/>
            <person name="Kyrpides N."/>
            <person name="Mavromatis K."/>
            <person name="Markowitz V."/>
            <person name="Szeto E."/>
            <person name="Ivanova N."/>
            <person name="Pagani I."/>
            <person name="Pati A."/>
            <person name="Goodwin L."/>
            <person name="Nordberg H.P."/>
            <person name="Cantor M.N."/>
            <person name="Hua S.X."/>
            <person name="Woyke T."/>
            <person name="Kerfeld C.A."/>
        </authorList>
    </citation>
    <scope>NUCLEOTIDE SEQUENCE [LARGE SCALE GENOMIC DNA]</scope>
    <source>
        <strain evidence="4">ATCC 27169 / PCC 6605</strain>
        <plasmid evidence="4">Plasmid pCHA6605.01</plasmid>
    </source>
</reference>
<dbReference type="AlphaFoldDB" id="K9URU6"/>
<dbReference type="Proteomes" id="UP000010366">
    <property type="component" value="Plasmid pCHA6605.01"/>
</dbReference>
<feature type="domain" description="Transposase IS701-like DDE" evidence="2">
    <location>
        <begin position="40"/>
        <end position="223"/>
    </location>
</feature>
<name>K9URU6_CHAP6</name>
<keyword evidence="4" id="KW-1185">Reference proteome</keyword>
<dbReference type="EMBL" id="CP003601">
    <property type="protein sequence ID" value="AFY96994.1"/>
    <property type="molecule type" value="Genomic_DNA"/>
</dbReference>
<dbReference type="SUPFAM" id="SSF53098">
    <property type="entry name" value="Ribonuclease H-like"/>
    <property type="match status" value="1"/>
</dbReference>
<feature type="region of interest" description="Disordered" evidence="1">
    <location>
        <begin position="107"/>
        <end position="138"/>
    </location>
</feature>
<dbReference type="KEGG" id="cmp:Cha6605_6164"/>
<evidence type="ECO:0000256" key="1">
    <source>
        <dbReference type="SAM" id="MobiDB-lite"/>
    </source>
</evidence>
<dbReference type="InterPro" id="IPR012337">
    <property type="entry name" value="RNaseH-like_sf"/>
</dbReference>
<accession>K9URU6</accession>
<dbReference type="Pfam" id="PF13546">
    <property type="entry name" value="DDE_5"/>
    <property type="match status" value="1"/>
</dbReference>
<feature type="compositionally biased region" description="Basic residues" evidence="1">
    <location>
        <begin position="122"/>
        <end position="138"/>
    </location>
</feature>
<organism evidence="3 4">
    <name type="scientific">Chamaesiphon minutus (strain ATCC 27169 / PCC 6605)</name>
    <dbReference type="NCBI Taxonomy" id="1173020"/>
    <lineage>
        <taxon>Bacteria</taxon>
        <taxon>Bacillati</taxon>
        <taxon>Cyanobacteriota</taxon>
        <taxon>Cyanophyceae</taxon>
        <taxon>Gomontiellales</taxon>
        <taxon>Chamaesiphonaceae</taxon>
        <taxon>Chamaesiphon</taxon>
    </lineage>
</organism>
<geneLocation type="plasmid" evidence="3 4">
    <name>pCHA6605.01</name>
</geneLocation>
<keyword evidence="3" id="KW-0614">Plasmid</keyword>
<protein>
    <submittedName>
        <fullName evidence="3">Transposase family protein</fullName>
    </submittedName>
</protein>
<dbReference type="HOGENOM" id="CLU_036278_0_0_3"/>
<evidence type="ECO:0000259" key="2">
    <source>
        <dbReference type="Pfam" id="PF13546"/>
    </source>
</evidence>
<gene>
    <name evidence="3" type="ORF">Cha6605_6164</name>
</gene>
<sequence length="403" mass="45653">MVCGKANFTNLSRYGEYSERTYRRHYQKSFDFIPFHAQTIAAAIEPSREQIAAIDCSFISKSGKQTWGVDNFYNGSISKSQKGLEISVISVVDVMAHQGYTLSVQQTAKTERQPIPSAQPTAKKKRKSKSKAKAKAKAKAKTEPVISERVKGYLEQLKTARAHFPTAVKYLTADSFYSKKSVVDGVVALDLHLVSKLRIDADLRYCYTGEQKPKGAPRKYDGKVDLSDLSRLELSGELADGTKMYSQVVWHVSLKRQIRIVYLVDQRNPDKQRVALLFSTDTTITPIRLYEYYKSRFQIEFIFRDAKQFTGLCDCQSRQQQSLDFHFNASLAALNIAKLEQQQTQSDTGEGSQRQSFSMATYKRLALNGHLLERFISMLGLDPTFIKSHPNYDLLLQYGSLAP</sequence>